<comment type="catalytic activity">
    <reaction evidence="1">
        <text>S-ubiquitinyl-[E2 ubiquitin-conjugating enzyme]-L-cysteine + [acceptor protein]-L-lysine = [E2 ubiquitin-conjugating enzyme]-L-cysteine + N(6)-ubiquitinyl-[acceptor protein]-L-lysine.</text>
        <dbReference type="EC" id="2.3.2.26"/>
    </reaction>
</comment>
<dbReference type="PROSITE" id="PS50237">
    <property type="entry name" value="HECT"/>
    <property type="match status" value="1"/>
</dbReference>
<dbReference type="InterPro" id="IPR044611">
    <property type="entry name" value="E3A/B/C-like"/>
</dbReference>
<dbReference type="FunFam" id="3.30.2410.10:FF:000017">
    <property type="entry name" value="E3 ubiquitin-protein ligase UPL7"/>
    <property type="match status" value="1"/>
</dbReference>
<dbReference type="AlphaFoldDB" id="A0A6G1HYI6"/>
<evidence type="ECO:0000313" key="10">
    <source>
        <dbReference type="Proteomes" id="UP000799640"/>
    </source>
</evidence>
<evidence type="ECO:0000256" key="5">
    <source>
        <dbReference type="ARBA" id="ARBA00022786"/>
    </source>
</evidence>
<dbReference type="InterPro" id="IPR035983">
    <property type="entry name" value="Hect_E3_ubiquitin_ligase"/>
</dbReference>
<dbReference type="CDD" id="cd00078">
    <property type="entry name" value="HECTc"/>
    <property type="match status" value="1"/>
</dbReference>
<dbReference type="GO" id="GO:0006511">
    <property type="term" value="P:ubiquitin-dependent protein catabolic process"/>
    <property type="evidence" value="ECO:0007669"/>
    <property type="project" value="TreeGrafter"/>
</dbReference>
<dbReference type="PROSITE" id="PS50096">
    <property type="entry name" value="IQ"/>
    <property type="match status" value="1"/>
</dbReference>
<sequence length="1201" mass="136433">MFTTFTGSSRKPRQVNLSGRQVNPFAKPGTPSGAQSAVLNAQQARERRQREHDRLHSAKTLQRVWRGYSCRRGLRQQRRQEWDTEEAWNPDSLNVPDIADVPLYASESQVLTQLQRLVDFFDVKDPQDLRRLHRFGSRYVQTVLAEGVTFTGGAWPSVHLRLQGVLLSVIEKWVPTGEDYAAVEFMVEFLAFLSGRLPELTARNAEQLYRTSALLTHILISRDNLQSSPASRILEILIAPLRALNSNTLEAYEEFAFRFLTLKDVTMSPFQPAQLDVLADRINYKLLASAVSAALSSGRSKRYEEMRDNESRLSLLGCFIYFHRHAHRFHNSQAYSSNQDFVTVISRLLASVAEDVDFDDFTSPSEKRDQRVESKIVNSFVQAQILSLVNKESIGSLLWGVSNQEAVPEALPKMNSEAKQLANYALTLLRFFPRKGDDIRMWLYLGSTSSTAHRSEENLPAIKFFWQAARSTTVFGSVSHDTQTAIQLLKSRPSWNGHTDEAYAERLRDDWRVILIFLELYTFVLKLMDDEEFFSASTLRPSARDSGSTWNSHNALPLSEVKELSVFLKNLGFVMYFHAAQIAEKSGTERNAAGLSSFFKVASSDALHLEDLSPPLKPTETTIAGLAGISIDYVKGLITGLLRMIHERDSRRKFLPKDHWLMTSRLDMESFIPDVVAEEENRYKVQEMDDEDVVDEPLLEPGSSDMHLVGTGRDQRLRYLQRLERQQRAVSRTRYLQAVAPRSQVLQNMPFFIPFPTRVQIFREFVKRDQIRRRNGVIDPDTWRLTLGGFRSGESLSKHSATIRRQHEFEDAYQAFYSLKEKLKEPIQITFVDQFGTPEAGIDGGGVTKEFLTSVTSQAFSFIDGLNMFVENEHHLLYPNPDALEEKKVMLLRQGYPENSLEFRQQMTEFLHRYEFLGRVIGKCLYEGILVDINFAGFFLLKWALTGGLGSAPRESGYRANLNDLRDLDEALYQGLIQLKNYPGDVEDFSLNFSVTDTITTDYETGATKNITRELKPGGADIPVTNENRLVYISYMARYRLQIQPAAQTSAFLKGLSTMIHPSWLNMFNQSELQTLIGGSSSSIDVADLRRNTVYGGPYEIGDDGLEHPTVQLFWQVMESFTDEERRAVLKFVTSTPRAPLLGFSSLNPRFSIRDSGDDETRLPSASTCINLLKLPRYSNAATLREKLLYAAFSGAGFDLS</sequence>
<evidence type="ECO:0000256" key="6">
    <source>
        <dbReference type="PROSITE-ProRule" id="PRU00104"/>
    </source>
</evidence>
<feature type="active site" description="Glycyl thioester intermediate" evidence="6">
    <location>
        <position position="1169"/>
    </location>
</feature>
<dbReference type="GO" id="GO:0000209">
    <property type="term" value="P:protein polyubiquitination"/>
    <property type="evidence" value="ECO:0007669"/>
    <property type="project" value="InterPro"/>
</dbReference>
<feature type="compositionally biased region" description="Polar residues" evidence="7">
    <location>
        <begin position="1"/>
        <end position="21"/>
    </location>
</feature>
<evidence type="ECO:0000256" key="3">
    <source>
        <dbReference type="ARBA" id="ARBA00012485"/>
    </source>
</evidence>
<dbReference type="PANTHER" id="PTHR45700:SF2">
    <property type="entry name" value="UBIQUITIN-PROTEIN LIGASE E3C"/>
    <property type="match status" value="1"/>
</dbReference>
<dbReference type="SMART" id="SM00119">
    <property type="entry name" value="HECTc"/>
    <property type="match status" value="1"/>
</dbReference>
<evidence type="ECO:0000256" key="4">
    <source>
        <dbReference type="ARBA" id="ARBA00022679"/>
    </source>
</evidence>
<feature type="domain" description="HECT" evidence="8">
    <location>
        <begin position="819"/>
        <end position="1201"/>
    </location>
</feature>
<dbReference type="EMBL" id="ML996694">
    <property type="protein sequence ID" value="KAF2401004.1"/>
    <property type="molecule type" value="Genomic_DNA"/>
</dbReference>
<name>A0A6G1HYI6_9PEZI</name>
<gene>
    <name evidence="9" type="ORF">EJ06DRAFT_493618</name>
</gene>
<keyword evidence="10" id="KW-1185">Reference proteome</keyword>
<evidence type="ECO:0000256" key="1">
    <source>
        <dbReference type="ARBA" id="ARBA00000885"/>
    </source>
</evidence>
<comment type="pathway">
    <text evidence="2">Protein modification; protein ubiquitination.</text>
</comment>
<dbReference type="OrthoDB" id="8068875at2759"/>
<dbReference type="Gene3D" id="3.30.2160.10">
    <property type="entry name" value="Hect, E3 ligase catalytic domain"/>
    <property type="match status" value="1"/>
</dbReference>
<evidence type="ECO:0000259" key="8">
    <source>
        <dbReference type="PROSITE" id="PS50237"/>
    </source>
</evidence>
<keyword evidence="5 6" id="KW-0833">Ubl conjugation pathway</keyword>
<dbReference type="Proteomes" id="UP000799640">
    <property type="component" value="Unassembled WGS sequence"/>
</dbReference>
<dbReference type="PANTHER" id="PTHR45700">
    <property type="entry name" value="UBIQUITIN-PROTEIN LIGASE E3C"/>
    <property type="match status" value="1"/>
</dbReference>
<evidence type="ECO:0000256" key="7">
    <source>
        <dbReference type="SAM" id="MobiDB-lite"/>
    </source>
</evidence>
<evidence type="ECO:0000256" key="2">
    <source>
        <dbReference type="ARBA" id="ARBA00004906"/>
    </source>
</evidence>
<proteinExistence type="predicted"/>
<dbReference type="Gene3D" id="3.90.1750.10">
    <property type="entry name" value="Hect, E3 ligase catalytic domains"/>
    <property type="match status" value="1"/>
</dbReference>
<dbReference type="EC" id="2.3.2.26" evidence="3"/>
<keyword evidence="4" id="KW-0808">Transferase</keyword>
<dbReference type="Pfam" id="PF00632">
    <property type="entry name" value="HECT"/>
    <property type="match status" value="1"/>
</dbReference>
<protein>
    <recommendedName>
        <fullName evidence="3">HECT-type E3 ubiquitin transferase</fullName>
        <ecNumber evidence="3">2.3.2.26</ecNumber>
    </recommendedName>
</protein>
<dbReference type="SUPFAM" id="SSF56204">
    <property type="entry name" value="Hect, E3 ligase catalytic domain"/>
    <property type="match status" value="1"/>
</dbReference>
<evidence type="ECO:0000313" key="9">
    <source>
        <dbReference type="EMBL" id="KAF2401004.1"/>
    </source>
</evidence>
<reference evidence="9" key="1">
    <citation type="journal article" date="2020" name="Stud. Mycol.">
        <title>101 Dothideomycetes genomes: a test case for predicting lifestyles and emergence of pathogens.</title>
        <authorList>
            <person name="Haridas S."/>
            <person name="Albert R."/>
            <person name="Binder M."/>
            <person name="Bloem J."/>
            <person name="Labutti K."/>
            <person name="Salamov A."/>
            <person name="Andreopoulos B."/>
            <person name="Baker S."/>
            <person name="Barry K."/>
            <person name="Bills G."/>
            <person name="Bluhm B."/>
            <person name="Cannon C."/>
            <person name="Castanera R."/>
            <person name="Culley D."/>
            <person name="Daum C."/>
            <person name="Ezra D."/>
            <person name="Gonzalez J."/>
            <person name="Henrissat B."/>
            <person name="Kuo A."/>
            <person name="Liang C."/>
            <person name="Lipzen A."/>
            <person name="Lutzoni F."/>
            <person name="Magnuson J."/>
            <person name="Mondo S."/>
            <person name="Nolan M."/>
            <person name="Ohm R."/>
            <person name="Pangilinan J."/>
            <person name="Park H.-J."/>
            <person name="Ramirez L."/>
            <person name="Alfaro M."/>
            <person name="Sun H."/>
            <person name="Tritt A."/>
            <person name="Yoshinaga Y."/>
            <person name="Zwiers L.-H."/>
            <person name="Turgeon B."/>
            <person name="Goodwin S."/>
            <person name="Spatafora J."/>
            <person name="Crous P."/>
            <person name="Grigoriev I."/>
        </authorList>
    </citation>
    <scope>NUCLEOTIDE SEQUENCE</scope>
    <source>
        <strain evidence="9">CBS 262.69</strain>
    </source>
</reference>
<organism evidence="9 10">
    <name type="scientific">Trichodelitschia bisporula</name>
    <dbReference type="NCBI Taxonomy" id="703511"/>
    <lineage>
        <taxon>Eukaryota</taxon>
        <taxon>Fungi</taxon>
        <taxon>Dikarya</taxon>
        <taxon>Ascomycota</taxon>
        <taxon>Pezizomycotina</taxon>
        <taxon>Dothideomycetes</taxon>
        <taxon>Dothideomycetes incertae sedis</taxon>
        <taxon>Phaeotrichales</taxon>
        <taxon>Phaeotrichaceae</taxon>
        <taxon>Trichodelitschia</taxon>
    </lineage>
</organism>
<accession>A0A6G1HYI6</accession>
<dbReference type="Gene3D" id="3.30.2410.10">
    <property type="entry name" value="Hect, E3 ligase catalytic domain"/>
    <property type="match status" value="1"/>
</dbReference>
<dbReference type="GO" id="GO:0061630">
    <property type="term" value="F:ubiquitin protein ligase activity"/>
    <property type="evidence" value="ECO:0007669"/>
    <property type="project" value="UniProtKB-EC"/>
</dbReference>
<feature type="region of interest" description="Disordered" evidence="7">
    <location>
        <begin position="1"/>
        <end position="34"/>
    </location>
</feature>
<dbReference type="InterPro" id="IPR000569">
    <property type="entry name" value="HECT_dom"/>
</dbReference>
<dbReference type="FunFam" id="3.30.2160.10:FF:000002">
    <property type="entry name" value="Putative Ubiquitin-protein ligase E3C"/>
    <property type="match status" value="1"/>
</dbReference>